<feature type="domain" description="HTH asnC-type" evidence="6">
    <location>
        <begin position="78"/>
        <end position="139"/>
    </location>
</feature>
<dbReference type="PROSITE" id="PS00519">
    <property type="entry name" value="HTH_ASNC_1"/>
    <property type="match status" value="1"/>
</dbReference>
<evidence type="ECO:0000259" key="6">
    <source>
        <dbReference type="PROSITE" id="PS50956"/>
    </source>
</evidence>
<evidence type="ECO:0000256" key="5">
    <source>
        <dbReference type="ARBA" id="ARBA00068816"/>
    </source>
</evidence>
<dbReference type="Proteomes" id="UP000017944">
    <property type="component" value="Unassembled WGS sequence"/>
</dbReference>
<keyword evidence="2" id="KW-0238">DNA-binding</keyword>
<dbReference type="InterPro" id="IPR011008">
    <property type="entry name" value="Dimeric_a/b-barrel"/>
</dbReference>
<dbReference type="PROSITE" id="PS50956">
    <property type="entry name" value="HTH_ASNC_2"/>
    <property type="match status" value="1"/>
</dbReference>
<dbReference type="InterPro" id="IPR019888">
    <property type="entry name" value="Tscrpt_reg_AsnC-like"/>
</dbReference>
<name>A0A090NDE1_SHIDY</name>
<evidence type="ECO:0000256" key="3">
    <source>
        <dbReference type="ARBA" id="ARBA00023159"/>
    </source>
</evidence>
<dbReference type="GO" id="GO:0005829">
    <property type="term" value="C:cytosol"/>
    <property type="evidence" value="ECO:0007669"/>
    <property type="project" value="TreeGrafter"/>
</dbReference>
<dbReference type="GO" id="GO:0043200">
    <property type="term" value="P:response to amino acid"/>
    <property type="evidence" value="ECO:0007669"/>
    <property type="project" value="TreeGrafter"/>
</dbReference>
<dbReference type="AlphaFoldDB" id="A0A090NDE1"/>
<dbReference type="InterPro" id="IPR019887">
    <property type="entry name" value="Tscrpt_reg_AsnC/Lrp_C"/>
</dbReference>
<dbReference type="CDD" id="cd00090">
    <property type="entry name" value="HTH_ARSR"/>
    <property type="match status" value="1"/>
</dbReference>
<organism evidence="7 8">
    <name type="scientific">Shigella dysenteriae WRSd3</name>
    <dbReference type="NCBI Taxonomy" id="1401327"/>
    <lineage>
        <taxon>Bacteria</taxon>
        <taxon>Pseudomonadati</taxon>
        <taxon>Pseudomonadota</taxon>
        <taxon>Gammaproteobacteria</taxon>
        <taxon>Enterobacterales</taxon>
        <taxon>Enterobacteriaceae</taxon>
        <taxon>Shigella</taxon>
    </lineage>
</organism>
<dbReference type="InterPro" id="IPR036388">
    <property type="entry name" value="WH-like_DNA-bd_sf"/>
</dbReference>
<evidence type="ECO:0000256" key="2">
    <source>
        <dbReference type="ARBA" id="ARBA00023125"/>
    </source>
</evidence>
<evidence type="ECO:0000256" key="4">
    <source>
        <dbReference type="ARBA" id="ARBA00023163"/>
    </source>
</evidence>
<evidence type="ECO:0000313" key="7">
    <source>
        <dbReference type="EMBL" id="ESU77907.1"/>
    </source>
</evidence>
<dbReference type="FunFam" id="3.30.70.920:FF:000005">
    <property type="entry name" value="Lrp/AsnC family transcriptional regulator"/>
    <property type="match status" value="1"/>
</dbReference>
<dbReference type="GO" id="GO:0043565">
    <property type="term" value="F:sequence-specific DNA binding"/>
    <property type="evidence" value="ECO:0007669"/>
    <property type="project" value="InterPro"/>
</dbReference>
<dbReference type="SUPFAM" id="SSF54909">
    <property type="entry name" value="Dimeric alpha+beta barrel"/>
    <property type="match status" value="1"/>
</dbReference>
<comment type="caution">
    <text evidence="7">The sequence shown here is derived from an EMBL/GenBank/DDBJ whole genome shotgun (WGS) entry which is preliminary data.</text>
</comment>
<keyword evidence="1" id="KW-0805">Transcription regulation</keyword>
<dbReference type="PATRIC" id="fig|1401327.3.peg.3043"/>
<reference evidence="7 8" key="1">
    <citation type="submission" date="2013-10" db="EMBL/GenBank/DDBJ databases">
        <title>Draft genomes and the virulence plasmids of Sd1617 vaccine constructs: WRSd3 and WRSd5.</title>
        <authorList>
            <person name="Aksomboon Vongsawan A."/>
            <person name="Venkatesan M.M."/>
            <person name="Vaisvil B."/>
            <person name="Emel G."/>
            <person name="Kepatral V."/>
            <person name="Sethabutr O."/>
            <person name="Serichantalergs O."/>
            <person name="Mason C."/>
        </authorList>
    </citation>
    <scope>NUCLEOTIDE SEQUENCE [LARGE SCALE GENOMIC DNA]</scope>
    <source>
        <strain evidence="7 8">WRSd3</strain>
    </source>
</reference>
<dbReference type="PANTHER" id="PTHR30154:SF17">
    <property type="entry name" value="DNA-BINDING TRANSCRIPTIONAL ACTIVATOR DECR"/>
    <property type="match status" value="1"/>
</dbReference>
<dbReference type="EMBL" id="AXUT01000291">
    <property type="protein sequence ID" value="ESU77907.1"/>
    <property type="molecule type" value="Genomic_DNA"/>
</dbReference>
<dbReference type="InterPro" id="IPR000485">
    <property type="entry name" value="AsnC-type_HTH_dom"/>
</dbReference>
<gene>
    <name evidence="7" type="ORF">WRSd3_03282</name>
</gene>
<accession>A0A090NDE1</accession>
<dbReference type="Gene3D" id="3.30.70.920">
    <property type="match status" value="1"/>
</dbReference>
<protein>
    <recommendedName>
        <fullName evidence="5">DNA-binding transcriptional activator DecR</fullName>
    </recommendedName>
</protein>
<dbReference type="PRINTS" id="PR00033">
    <property type="entry name" value="HTHASNC"/>
</dbReference>
<evidence type="ECO:0000256" key="1">
    <source>
        <dbReference type="ARBA" id="ARBA00023015"/>
    </source>
</evidence>
<dbReference type="InterPro" id="IPR011991">
    <property type="entry name" value="ArsR-like_HTH"/>
</dbReference>
<dbReference type="InterPro" id="IPR036390">
    <property type="entry name" value="WH_DNA-bd_sf"/>
</dbReference>
<dbReference type="Pfam" id="PF13412">
    <property type="entry name" value="HTH_24"/>
    <property type="match status" value="1"/>
</dbReference>
<evidence type="ECO:0000313" key="8">
    <source>
        <dbReference type="Proteomes" id="UP000017944"/>
    </source>
</evidence>
<proteinExistence type="predicted"/>
<dbReference type="InterPro" id="IPR019885">
    <property type="entry name" value="Tscrpt_reg_HTH_AsnC-type_CS"/>
</dbReference>
<dbReference type="SMART" id="SM00344">
    <property type="entry name" value="HTH_ASNC"/>
    <property type="match status" value="1"/>
</dbReference>
<keyword evidence="3" id="KW-0010">Activator</keyword>
<dbReference type="SUPFAM" id="SSF46785">
    <property type="entry name" value="Winged helix' DNA-binding domain"/>
    <property type="match status" value="1"/>
</dbReference>
<dbReference type="Pfam" id="PF01037">
    <property type="entry name" value="AsnC_trans_reg"/>
    <property type="match status" value="1"/>
</dbReference>
<dbReference type="Gene3D" id="1.10.10.10">
    <property type="entry name" value="Winged helix-like DNA-binding domain superfamily/Winged helix DNA-binding domain"/>
    <property type="match status" value="1"/>
</dbReference>
<dbReference type="GO" id="GO:0006355">
    <property type="term" value="P:regulation of DNA-templated transcription"/>
    <property type="evidence" value="ECO:0007669"/>
    <property type="project" value="UniProtKB-ARBA"/>
</dbReference>
<keyword evidence="4" id="KW-0804">Transcription</keyword>
<dbReference type="FunFam" id="1.10.10.10:FF:000114">
    <property type="entry name" value="Lrp/AsnC family transcriptional regulator"/>
    <property type="match status" value="1"/>
</dbReference>
<sequence>MPKSGCLSLFDALAGLSTSTLFPRITRSLPAPDNCPVFFALNLSFCAVVFKPHRINCRDFTFKIKLKEKKIPCGRAMLDKIDHKLLALLQQDCTLSLQALAEAVNLTTTPCWKRLKRLEDDGILIGKVALLDPEKIGLGLTAFVLIKTQHHSSEWYCRFVTVVTEMPEVLGFWRMAGEYDYLMRVQVADMKRYDEFYKRLVNSVPGLSDVTSSFAMEQIKYTTSLPIE</sequence>
<dbReference type="PANTHER" id="PTHR30154">
    <property type="entry name" value="LEUCINE-RESPONSIVE REGULATORY PROTEIN"/>
    <property type="match status" value="1"/>
</dbReference>